<dbReference type="InterPro" id="IPR025487">
    <property type="entry name" value="DUF4379"/>
</dbReference>
<keyword evidence="4" id="KW-1185">Reference proteome</keyword>
<sequence>MHTKLMPLAHTHEELVKEWDVLKTKFCTPMDVTCTSHKRVWWICESDHSVYEPVRLRVKNKGCSKCATIKRQEMLAQKAIKRNVDLPLTETFQDLKNHPKKQLRFFFGAEAIYSAILIEDFMEMSGGCSEVRVYNCLKRVGVNSLEDLLNLSYEELVRVRNMGDGSHRKLYSMLQNFFSNELYKEKH</sequence>
<evidence type="ECO:0000313" key="3">
    <source>
        <dbReference type="EMBL" id="MFD1219553.1"/>
    </source>
</evidence>
<dbReference type="Pfam" id="PF14311">
    <property type="entry name" value="DUF4379"/>
    <property type="match status" value="1"/>
</dbReference>
<dbReference type="SUPFAM" id="SSF47789">
    <property type="entry name" value="C-terminal domain of RNA polymerase alpha subunit"/>
    <property type="match status" value="1"/>
</dbReference>
<dbReference type="EMBL" id="JBHTLU010000012">
    <property type="protein sequence ID" value="MFD1219553.1"/>
    <property type="molecule type" value="Genomic_DNA"/>
</dbReference>
<dbReference type="InterPro" id="IPR011260">
    <property type="entry name" value="RNAP_asu_C"/>
</dbReference>
<accession>A0ABW3UFR9</accession>
<evidence type="ECO:0000259" key="1">
    <source>
        <dbReference type="Pfam" id="PF03118"/>
    </source>
</evidence>
<gene>
    <name evidence="3" type="ORF">ACFQ4B_05450</name>
</gene>
<comment type="caution">
    <text evidence="3">The sequence shown here is derived from an EMBL/GenBank/DDBJ whole genome shotgun (WGS) entry which is preliminary data.</text>
</comment>
<feature type="domain" description="Treble clef zinc finger" evidence="2">
    <location>
        <begin position="15"/>
        <end position="67"/>
    </location>
</feature>
<dbReference type="Proteomes" id="UP001597180">
    <property type="component" value="Unassembled WGS sequence"/>
</dbReference>
<reference evidence="4" key="1">
    <citation type="journal article" date="2019" name="Int. J. Syst. Evol. Microbiol.">
        <title>The Global Catalogue of Microorganisms (GCM) 10K type strain sequencing project: providing services to taxonomists for standard genome sequencing and annotation.</title>
        <authorList>
            <consortium name="The Broad Institute Genomics Platform"/>
            <consortium name="The Broad Institute Genome Sequencing Center for Infectious Disease"/>
            <person name="Wu L."/>
            <person name="Ma J."/>
        </authorList>
    </citation>
    <scope>NUCLEOTIDE SEQUENCE [LARGE SCALE GENOMIC DNA]</scope>
    <source>
        <strain evidence="4">CCUG 53270</strain>
    </source>
</reference>
<dbReference type="Pfam" id="PF03118">
    <property type="entry name" value="RNA_pol_A_CTD"/>
    <property type="match status" value="1"/>
</dbReference>
<feature type="domain" description="RNA polymerase alpha subunit C-terminal" evidence="1">
    <location>
        <begin position="131"/>
        <end position="175"/>
    </location>
</feature>
<dbReference type="Gene3D" id="1.10.150.20">
    <property type="entry name" value="5' to 3' exonuclease, C-terminal subdomain"/>
    <property type="match status" value="1"/>
</dbReference>
<evidence type="ECO:0000259" key="2">
    <source>
        <dbReference type="Pfam" id="PF14311"/>
    </source>
</evidence>
<organism evidence="3 4">
    <name type="scientific">Paenibacillus vulneris</name>
    <dbReference type="NCBI Taxonomy" id="1133364"/>
    <lineage>
        <taxon>Bacteria</taxon>
        <taxon>Bacillati</taxon>
        <taxon>Bacillota</taxon>
        <taxon>Bacilli</taxon>
        <taxon>Bacillales</taxon>
        <taxon>Paenibacillaceae</taxon>
        <taxon>Paenibacillus</taxon>
    </lineage>
</organism>
<name>A0ABW3UFR9_9BACL</name>
<protein>
    <submittedName>
        <fullName evidence="3">Zinc-ribbon domain-containing protein</fullName>
    </submittedName>
</protein>
<proteinExistence type="predicted"/>
<evidence type="ECO:0000313" key="4">
    <source>
        <dbReference type="Proteomes" id="UP001597180"/>
    </source>
</evidence>
<dbReference type="RefSeq" id="WP_345595042.1">
    <property type="nucleotide sequence ID" value="NZ_BAABJG010000055.1"/>
</dbReference>